<dbReference type="EMBL" id="KZ679142">
    <property type="protein sequence ID" value="PTB72290.1"/>
    <property type="molecule type" value="Genomic_DNA"/>
</dbReference>
<organism evidence="2 3">
    <name type="scientific">Trichoderma longibrachiatum ATCC 18648</name>
    <dbReference type="NCBI Taxonomy" id="983965"/>
    <lineage>
        <taxon>Eukaryota</taxon>
        <taxon>Fungi</taxon>
        <taxon>Dikarya</taxon>
        <taxon>Ascomycota</taxon>
        <taxon>Pezizomycotina</taxon>
        <taxon>Sordariomycetes</taxon>
        <taxon>Hypocreomycetidae</taxon>
        <taxon>Hypocreales</taxon>
        <taxon>Hypocreaceae</taxon>
        <taxon>Trichoderma</taxon>
    </lineage>
</organism>
<dbReference type="Proteomes" id="UP000240760">
    <property type="component" value="Unassembled WGS sequence"/>
</dbReference>
<reference evidence="2 3" key="1">
    <citation type="submission" date="2016-07" db="EMBL/GenBank/DDBJ databases">
        <title>Multiple horizontal gene transfer events from other fungi enriched the ability of initially mycotrophic Trichoderma (Ascomycota) to feed on dead plant biomass.</title>
        <authorList>
            <consortium name="DOE Joint Genome Institute"/>
            <person name="Aerts A."/>
            <person name="Atanasova L."/>
            <person name="Chenthamara K."/>
            <person name="Zhang J."/>
            <person name="Grujic M."/>
            <person name="Henrissat B."/>
            <person name="Kuo A."/>
            <person name="Salamov A."/>
            <person name="Lipzen A."/>
            <person name="Labutti K."/>
            <person name="Barry K."/>
            <person name="Miao Y."/>
            <person name="Rahimi M.J."/>
            <person name="Shen Q."/>
            <person name="Grigoriev I.V."/>
            <person name="Kubicek C.P."/>
            <person name="Druzhinina I.S."/>
        </authorList>
    </citation>
    <scope>NUCLEOTIDE SEQUENCE [LARGE SCALE GENOMIC DNA]</scope>
    <source>
        <strain evidence="2 3">ATCC 18648</strain>
    </source>
</reference>
<evidence type="ECO:0000256" key="1">
    <source>
        <dbReference type="SAM" id="MobiDB-lite"/>
    </source>
</evidence>
<gene>
    <name evidence="2" type="ORF">M440DRAFT_1405682</name>
</gene>
<name>A0A2T4BSK7_TRILO</name>
<protein>
    <submittedName>
        <fullName evidence="2">Uncharacterized protein</fullName>
    </submittedName>
</protein>
<feature type="compositionally biased region" description="Basic and acidic residues" evidence="1">
    <location>
        <begin position="165"/>
        <end position="183"/>
    </location>
</feature>
<sequence length="183" mass="20429">MLTASQDLRFRFGIRILNPTLSRMHDARKHRHANHPISSPRLESTAFQEAILIHTSPPSPIPEAVFLPGAPSYRPITTYSSGPHQTTTSIISQPRPRRIMDKRCRTRSVITSKHAEGELRLQSGNFGFQAGAPPIPLAFLWTRQSSSRSAEAALTDPISSAPQRLQREAALQKDREGMVPRSY</sequence>
<evidence type="ECO:0000313" key="3">
    <source>
        <dbReference type="Proteomes" id="UP000240760"/>
    </source>
</evidence>
<evidence type="ECO:0000313" key="2">
    <source>
        <dbReference type="EMBL" id="PTB72290.1"/>
    </source>
</evidence>
<keyword evidence="3" id="KW-1185">Reference proteome</keyword>
<accession>A0A2T4BSK7</accession>
<feature type="region of interest" description="Disordered" evidence="1">
    <location>
        <begin position="151"/>
        <end position="183"/>
    </location>
</feature>
<proteinExistence type="predicted"/>
<dbReference type="AlphaFoldDB" id="A0A2T4BSK7"/>